<name>A0A5J4TAZ3_9EUKA</name>
<comment type="caution">
    <text evidence="1">The sequence shown here is derived from an EMBL/GenBank/DDBJ whole genome shotgun (WGS) entry which is preliminary data.</text>
</comment>
<evidence type="ECO:0000313" key="1">
    <source>
        <dbReference type="EMBL" id="KAA6355407.1"/>
    </source>
</evidence>
<protein>
    <submittedName>
        <fullName evidence="1">Uncharacterized protein</fullName>
    </submittedName>
</protein>
<proteinExistence type="predicted"/>
<dbReference type="AlphaFoldDB" id="A0A5J4TAZ3"/>
<reference evidence="1 2" key="1">
    <citation type="submission" date="2019-03" db="EMBL/GenBank/DDBJ databases">
        <title>Single cell metagenomics reveals metabolic interactions within the superorganism composed of flagellate Streblomastix strix and complex community of Bacteroidetes bacteria on its surface.</title>
        <authorList>
            <person name="Treitli S.C."/>
            <person name="Kolisko M."/>
            <person name="Husnik F."/>
            <person name="Keeling P."/>
            <person name="Hampl V."/>
        </authorList>
    </citation>
    <scope>NUCLEOTIDE SEQUENCE [LARGE SCALE GENOMIC DNA]</scope>
    <source>
        <strain evidence="1">ST1C</strain>
    </source>
</reference>
<gene>
    <name evidence="1" type="ORF">EZS28_049066</name>
</gene>
<organism evidence="1 2">
    <name type="scientific">Streblomastix strix</name>
    <dbReference type="NCBI Taxonomy" id="222440"/>
    <lineage>
        <taxon>Eukaryota</taxon>
        <taxon>Metamonada</taxon>
        <taxon>Preaxostyla</taxon>
        <taxon>Oxymonadida</taxon>
        <taxon>Streblomastigidae</taxon>
        <taxon>Streblomastix</taxon>
    </lineage>
</organism>
<accession>A0A5J4TAZ3</accession>
<evidence type="ECO:0000313" key="2">
    <source>
        <dbReference type="Proteomes" id="UP000324800"/>
    </source>
</evidence>
<sequence length="23" mass="2716">DPELTCYDDEPEDIDLLSPYLFI</sequence>
<feature type="non-terminal residue" evidence="1">
    <location>
        <position position="1"/>
    </location>
</feature>
<dbReference type="Proteomes" id="UP000324800">
    <property type="component" value="Unassembled WGS sequence"/>
</dbReference>
<dbReference type="EMBL" id="SNRW01034663">
    <property type="protein sequence ID" value="KAA6355407.1"/>
    <property type="molecule type" value="Genomic_DNA"/>
</dbReference>